<organism evidence="3 4">
    <name type="scientific">Terrimonas ginsenosidimutans</name>
    <dbReference type="NCBI Taxonomy" id="2908004"/>
    <lineage>
        <taxon>Bacteria</taxon>
        <taxon>Pseudomonadati</taxon>
        <taxon>Bacteroidota</taxon>
        <taxon>Chitinophagia</taxon>
        <taxon>Chitinophagales</taxon>
        <taxon>Chitinophagaceae</taxon>
        <taxon>Terrimonas</taxon>
    </lineage>
</organism>
<evidence type="ECO:0008006" key="5">
    <source>
        <dbReference type="Google" id="ProtNLM"/>
    </source>
</evidence>
<proteinExistence type="predicted"/>
<dbReference type="InterPro" id="IPR041963">
    <property type="entry name" value="BsuBI/PstI_C_sf"/>
</dbReference>
<dbReference type="RefSeq" id="WP_237867997.1">
    <property type="nucleotide sequence ID" value="NZ_JAKLTR010000001.1"/>
</dbReference>
<dbReference type="InterPro" id="IPR041454">
    <property type="entry name" value="BsuBI/PstI_N"/>
</dbReference>
<accession>A0ABS9KKD1</accession>
<dbReference type="InterPro" id="IPR009528">
    <property type="entry name" value="Restrct_endonuc_II_BsuBI_C"/>
</dbReference>
<evidence type="ECO:0000313" key="4">
    <source>
        <dbReference type="Proteomes" id="UP001165367"/>
    </source>
</evidence>
<sequence length="336" mass="38173">MKDYLLKSKKSPAIHKILNEALDILESVGIPFSGKSERALENMAMAFLAVVGISSNWKEAMGQAENRHLTTRAIIKYINEHFEEQRSFGSYDDIREHLKLPILAELVLNSADNPSAAKNDPTRGYTVSSDFKDLIVHYKSEEWGIKLKLFVKNRPNLSEILLSPRDIPKIKIKLPSGHTLEFSQGGHNQLQREIIEEFLPRYGNGCEVLYVGDAANKYLLKNDDRLLELGFFDMRQGSLPDIVAYDASKNWLYLIEAFYSAGPMSDERIFELKQKLHGCTASLIFITAFISKAAFRKNVGLIGWESEVWTADNPDHLIHFNGDKFFGPYKNVNLET</sequence>
<dbReference type="InterPro" id="IPR041962">
    <property type="entry name" value="BsuBI/PstI_N_sf"/>
</dbReference>
<feature type="domain" description="BsuBI/PstI restriction endonuclease HTH" evidence="2">
    <location>
        <begin position="18"/>
        <end position="158"/>
    </location>
</feature>
<reference evidence="3" key="1">
    <citation type="submission" date="2022-01" db="EMBL/GenBank/DDBJ databases">
        <authorList>
            <person name="Jo J.-H."/>
            <person name="Im W.-T."/>
        </authorList>
    </citation>
    <scope>NUCLEOTIDE SEQUENCE</scope>
    <source>
        <strain evidence="3">NA20</strain>
    </source>
</reference>
<feature type="domain" description="BsuBI/PstI restriction endonuclease" evidence="1">
    <location>
        <begin position="170"/>
        <end position="322"/>
    </location>
</feature>
<dbReference type="Gene3D" id="1.10.10.1820">
    <property type="entry name" value="BsuBI/PstI restriction endonuclease-like"/>
    <property type="match status" value="1"/>
</dbReference>
<dbReference type="Pfam" id="PF06616">
    <property type="entry name" value="BsuBI_PstI_RE"/>
    <property type="match status" value="1"/>
</dbReference>
<evidence type="ECO:0000259" key="1">
    <source>
        <dbReference type="Pfam" id="PF06616"/>
    </source>
</evidence>
<evidence type="ECO:0000259" key="2">
    <source>
        <dbReference type="Pfam" id="PF17728"/>
    </source>
</evidence>
<keyword evidence="4" id="KW-1185">Reference proteome</keyword>
<dbReference type="EMBL" id="JAKLTR010000001">
    <property type="protein sequence ID" value="MCG2612768.1"/>
    <property type="molecule type" value="Genomic_DNA"/>
</dbReference>
<name>A0ABS9KKD1_9BACT</name>
<gene>
    <name evidence="3" type="ORF">LZZ85_00695</name>
</gene>
<comment type="caution">
    <text evidence="3">The sequence shown here is derived from an EMBL/GenBank/DDBJ whole genome shotgun (WGS) entry which is preliminary data.</text>
</comment>
<dbReference type="Pfam" id="PF17728">
    <property type="entry name" value="BsuBI_PstI_RE_N"/>
    <property type="match status" value="1"/>
</dbReference>
<dbReference type="Gene3D" id="3.40.1350.80">
    <property type="match status" value="1"/>
</dbReference>
<dbReference type="Proteomes" id="UP001165367">
    <property type="component" value="Unassembled WGS sequence"/>
</dbReference>
<evidence type="ECO:0000313" key="3">
    <source>
        <dbReference type="EMBL" id="MCG2612768.1"/>
    </source>
</evidence>
<protein>
    <recommendedName>
        <fullName evidence="5">Restriction endonuclease</fullName>
    </recommendedName>
</protein>